<evidence type="ECO:0000313" key="3">
    <source>
        <dbReference type="EMBL" id="OCH84234.1"/>
    </source>
</evidence>
<dbReference type="Gene3D" id="4.10.280.10">
    <property type="entry name" value="Helix-loop-helix DNA-binding domain"/>
    <property type="match status" value="1"/>
</dbReference>
<evidence type="ECO:0000313" key="4">
    <source>
        <dbReference type="Proteomes" id="UP000250043"/>
    </source>
</evidence>
<reference evidence="3 4" key="1">
    <citation type="submission" date="2016-07" db="EMBL/GenBank/DDBJ databases">
        <title>Draft genome of the white-rot fungus Obba rivulosa 3A-2.</title>
        <authorList>
            <consortium name="DOE Joint Genome Institute"/>
            <person name="Miettinen O."/>
            <person name="Riley R."/>
            <person name="Acob R."/>
            <person name="Barry K."/>
            <person name="Cullen D."/>
            <person name="De Vries R."/>
            <person name="Hainaut M."/>
            <person name="Hatakka A."/>
            <person name="Henrissat B."/>
            <person name="Hilden K."/>
            <person name="Kuo R."/>
            <person name="Labutti K."/>
            <person name="Lipzen A."/>
            <person name="Makela M.R."/>
            <person name="Sandor L."/>
            <person name="Spatafora J.W."/>
            <person name="Grigoriev I.V."/>
            <person name="Hibbett D.S."/>
        </authorList>
    </citation>
    <scope>NUCLEOTIDE SEQUENCE [LARGE SCALE GENOMIC DNA]</scope>
    <source>
        <strain evidence="3 4">3A-2</strain>
    </source>
</reference>
<organism evidence="3 4">
    <name type="scientific">Obba rivulosa</name>
    <dbReference type="NCBI Taxonomy" id="1052685"/>
    <lineage>
        <taxon>Eukaryota</taxon>
        <taxon>Fungi</taxon>
        <taxon>Dikarya</taxon>
        <taxon>Basidiomycota</taxon>
        <taxon>Agaricomycotina</taxon>
        <taxon>Agaricomycetes</taxon>
        <taxon>Polyporales</taxon>
        <taxon>Gelatoporiaceae</taxon>
        <taxon>Obba</taxon>
    </lineage>
</organism>
<dbReference type="EMBL" id="KV722702">
    <property type="protein sequence ID" value="OCH84234.1"/>
    <property type="molecule type" value="Genomic_DNA"/>
</dbReference>
<feature type="region of interest" description="Disordered" evidence="1">
    <location>
        <begin position="41"/>
        <end position="60"/>
    </location>
</feature>
<feature type="compositionally biased region" description="Polar residues" evidence="1">
    <location>
        <begin position="125"/>
        <end position="153"/>
    </location>
</feature>
<feature type="compositionally biased region" description="Low complexity" evidence="1">
    <location>
        <begin position="238"/>
        <end position="261"/>
    </location>
</feature>
<feature type="compositionally biased region" description="Basic and acidic residues" evidence="1">
    <location>
        <begin position="443"/>
        <end position="456"/>
    </location>
</feature>
<dbReference type="PANTHER" id="PTHR47336:SF2">
    <property type="entry name" value="TRANSCRIPTION FACTOR HMS1-RELATED"/>
    <property type="match status" value="1"/>
</dbReference>
<name>A0A8E2DFW6_9APHY</name>
<feature type="region of interest" description="Disordered" evidence="1">
    <location>
        <begin position="1"/>
        <end position="34"/>
    </location>
</feature>
<dbReference type="InterPro" id="IPR052099">
    <property type="entry name" value="Regulatory_TF_Diverse"/>
</dbReference>
<feature type="region of interest" description="Disordered" evidence="1">
    <location>
        <begin position="401"/>
        <end position="499"/>
    </location>
</feature>
<protein>
    <recommendedName>
        <fullName evidence="2">BHLH domain-containing protein</fullName>
    </recommendedName>
</protein>
<feature type="region of interest" description="Disordered" evidence="1">
    <location>
        <begin position="111"/>
        <end position="153"/>
    </location>
</feature>
<evidence type="ECO:0000256" key="1">
    <source>
        <dbReference type="SAM" id="MobiDB-lite"/>
    </source>
</evidence>
<sequence length="1081" mass="117133">MTTSPPLSSSSSSTSSPSPTLDHPQLKNDKSDPFDFLLQTITQSMETPTDPSQHHDWSQLSTWTQQDVKYPDLASDFNFSLPMDLDFDPNMSVDPSALHFSSIFDNNFPLPPADSAFAPPAEPLTEQQLYPSPSDASWPAQQSPNSRRFSDASYTSASGYALSPISESASTGSSSPLSDSPFTDAAYELAQRVRQMAGVTLAVPVSAQVQQLAAAGGQAKLPIPRLPRPAQPAPVKQPSLKASPAPESLPSSSPPSLSSGSDKADSPSPTAPPASSTGVIGRPKTSHTTIERRYRTNLNARITGLKHAVPALRVLEAKNVNGGNGWGDVVDVRGFVDGVKVARKMSKANVLGKATEYIRVLKKREARLKREQDGLKAVIAGLVGGPALLKEWEREWRARFGGAEADEIEGDDERGGAEADDDEDGEDDSDDEDARARKRTRVATKEKLSKEKERAPPRPQPTPAVAPTVPGAVAEKRKRGRPRKVPLPPPAAVAPAPATAQAQTQVFPADAAMPDARVVAPQQQQPAQQYLLAAFAFFSVFNSPLTSFRTAAHPHAHAHAHHGAVLTPHASASPSATVPTARSVGLHEMMQAVHLLVSTLVFFYVLVPWLSRVLRQGRVHALLSRRIDKLGAEAHVECVVDSEAQTASEAESEAAEDEQVKPVAQVQSNMRMSKQQAHDRVVLMDALQPAHRGSNDEAECLRAALRVSTGVLGLMQGVIKAGRVDRGIELNQLEQRAWVRLGELVAFNDKVGKTTRLQTYWCMSWHISTFSASTTDLSTLALIIRPVSHNKAVALWEQARKREFLRAHEHLVLNSMSVDDAAAWLAKWQRWHETERKGRCAACEKRTPLGVLAAILLRERLRRHAAALFVRTVVRNEVRAEAGADEGGADDALSVSDAYVYDAEKDFKEEQERRETVEAGRSIGGRTAELAVLLERIWDAGFCTHEDVLPARAHGHAHGHGDADVGADCEDARDLASTDEAEIRALLSATIIYRRIFPSTFPACAGAPAVSFVLSPPPSPSRRNAALHMALRTALGSPAFEFAGSGRPEDERLAVALEDARDRVVDMLVELERACRKGGRL</sequence>
<evidence type="ECO:0000259" key="2">
    <source>
        <dbReference type="PROSITE" id="PS50888"/>
    </source>
</evidence>
<feature type="domain" description="BHLH" evidence="2">
    <location>
        <begin position="282"/>
        <end position="361"/>
    </location>
</feature>
<dbReference type="Pfam" id="PF00010">
    <property type="entry name" value="HLH"/>
    <property type="match status" value="1"/>
</dbReference>
<dbReference type="GO" id="GO:0046983">
    <property type="term" value="F:protein dimerization activity"/>
    <property type="evidence" value="ECO:0007669"/>
    <property type="project" value="InterPro"/>
</dbReference>
<feature type="compositionally biased region" description="Low complexity" evidence="1">
    <location>
        <begin position="1"/>
        <end position="21"/>
    </location>
</feature>
<proteinExistence type="predicted"/>
<dbReference type="Proteomes" id="UP000250043">
    <property type="component" value="Unassembled WGS sequence"/>
</dbReference>
<dbReference type="InterPro" id="IPR036638">
    <property type="entry name" value="HLH_DNA-bd_sf"/>
</dbReference>
<feature type="compositionally biased region" description="Basic and acidic residues" evidence="1">
    <location>
        <begin position="24"/>
        <end position="33"/>
    </location>
</feature>
<dbReference type="SMART" id="SM00353">
    <property type="entry name" value="HLH"/>
    <property type="match status" value="1"/>
</dbReference>
<dbReference type="SUPFAM" id="SSF47459">
    <property type="entry name" value="HLH, helix-loop-helix DNA-binding domain"/>
    <property type="match status" value="1"/>
</dbReference>
<dbReference type="InterPro" id="IPR011598">
    <property type="entry name" value="bHLH_dom"/>
</dbReference>
<keyword evidence="4" id="KW-1185">Reference proteome</keyword>
<gene>
    <name evidence="3" type="ORF">OBBRIDRAFT_799259</name>
</gene>
<dbReference type="PROSITE" id="PS50888">
    <property type="entry name" value="BHLH"/>
    <property type="match status" value="1"/>
</dbReference>
<feature type="compositionally biased region" description="Acidic residues" evidence="1">
    <location>
        <begin position="404"/>
        <end position="433"/>
    </location>
</feature>
<dbReference type="PANTHER" id="PTHR47336">
    <property type="entry name" value="TRANSCRIPTION FACTOR HMS1-RELATED"/>
    <property type="match status" value="1"/>
</dbReference>
<dbReference type="AlphaFoldDB" id="A0A8E2DFW6"/>
<accession>A0A8E2DFW6</accession>
<dbReference type="OrthoDB" id="2133190at2759"/>
<feature type="compositionally biased region" description="Polar residues" evidence="1">
    <location>
        <begin position="41"/>
        <end position="51"/>
    </location>
</feature>
<feature type="region of interest" description="Disordered" evidence="1">
    <location>
        <begin position="220"/>
        <end position="293"/>
    </location>
</feature>